<dbReference type="PANTHER" id="PTHR34606">
    <property type="entry name" value="BON DOMAIN-CONTAINING PROTEIN"/>
    <property type="match status" value="1"/>
</dbReference>
<dbReference type="InterPro" id="IPR007055">
    <property type="entry name" value="BON_dom"/>
</dbReference>
<evidence type="ECO:0000256" key="1">
    <source>
        <dbReference type="SAM" id="MobiDB-lite"/>
    </source>
</evidence>
<evidence type="ECO:0000259" key="3">
    <source>
        <dbReference type="PROSITE" id="PS50914"/>
    </source>
</evidence>
<dbReference type="AlphaFoldDB" id="A0A5B3FQM2"/>
<proteinExistence type="predicted"/>
<dbReference type="InterPro" id="IPR051686">
    <property type="entry name" value="Lipoprotein_DolP"/>
</dbReference>
<name>A0A5B3FQM2_9BACT</name>
<dbReference type="InterPro" id="IPR014004">
    <property type="entry name" value="Transpt-assoc_nodulatn_dom_bac"/>
</dbReference>
<comment type="caution">
    <text evidence="4">The sequence shown here is derived from an EMBL/GenBank/DDBJ whole genome shotgun (WGS) entry which is preliminary data.</text>
</comment>
<gene>
    <name evidence="4" type="ORF">F2Y13_15850</name>
</gene>
<dbReference type="PROSITE" id="PS51257">
    <property type="entry name" value="PROKAR_LIPOPROTEIN"/>
    <property type="match status" value="1"/>
</dbReference>
<reference evidence="4 5" key="1">
    <citation type="journal article" date="2019" name="Nat. Med.">
        <title>A library of human gut bacterial isolates paired with longitudinal multiomics data enables mechanistic microbiome research.</title>
        <authorList>
            <person name="Poyet M."/>
            <person name="Groussin M."/>
            <person name="Gibbons S.M."/>
            <person name="Avila-Pacheco J."/>
            <person name="Jiang X."/>
            <person name="Kearney S.M."/>
            <person name="Perrotta A.R."/>
            <person name="Berdy B."/>
            <person name="Zhao S."/>
            <person name="Lieberman T.D."/>
            <person name="Swanson P.K."/>
            <person name="Smith M."/>
            <person name="Roesemann S."/>
            <person name="Alexander J.E."/>
            <person name="Rich S.A."/>
            <person name="Livny J."/>
            <person name="Vlamakis H."/>
            <person name="Clish C."/>
            <person name="Bullock K."/>
            <person name="Deik A."/>
            <person name="Scott J."/>
            <person name="Pierce K.A."/>
            <person name="Xavier R.J."/>
            <person name="Alm E.J."/>
        </authorList>
    </citation>
    <scope>NUCLEOTIDE SEQUENCE [LARGE SCALE GENOMIC DNA]</scope>
    <source>
        <strain evidence="4 5">BIOML-A2</strain>
    </source>
</reference>
<feature type="region of interest" description="Disordered" evidence="1">
    <location>
        <begin position="208"/>
        <end position="242"/>
    </location>
</feature>
<dbReference type="SMART" id="SM00749">
    <property type="entry name" value="BON"/>
    <property type="match status" value="2"/>
</dbReference>
<dbReference type="PROSITE" id="PS50914">
    <property type="entry name" value="BON"/>
    <property type="match status" value="2"/>
</dbReference>
<organism evidence="4 5">
    <name type="scientific">Alistipes shahii</name>
    <dbReference type="NCBI Taxonomy" id="328814"/>
    <lineage>
        <taxon>Bacteria</taxon>
        <taxon>Pseudomonadati</taxon>
        <taxon>Bacteroidota</taxon>
        <taxon>Bacteroidia</taxon>
        <taxon>Bacteroidales</taxon>
        <taxon>Rikenellaceae</taxon>
        <taxon>Alistipes</taxon>
    </lineage>
</organism>
<keyword evidence="2" id="KW-0732">Signal</keyword>
<feature type="chain" id="PRO_5022704947" evidence="2">
    <location>
        <begin position="24"/>
        <end position="242"/>
    </location>
</feature>
<dbReference type="PANTHER" id="PTHR34606:SF15">
    <property type="entry name" value="BON DOMAIN-CONTAINING PROTEIN"/>
    <property type="match status" value="1"/>
</dbReference>
<sequence>MKPSRIAILLFVTSSLLMSTACAPVLIGSAAVTGVSVAADRRSAGAVANDGVIEAKSAMHLSQTNFASSHITTTSYEGNVLLSGEIDSEASKQKATEIVKSINEVNKVYNELAVQANSSLTTRMNDSITASKVRAALLDNKQVTLTSIKVVVDRGICYLLGTVTQTEAEIISKIASRVPGVVQVVRLFTIITPEELEKRQLIDSKLQQNEAAEVTEGTTEENGKLTSEEGATEEVSVSPVKL</sequence>
<feature type="domain" description="BON" evidence="3">
    <location>
        <begin position="125"/>
        <end position="192"/>
    </location>
</feature>
<dbReference type="Pfam" id="PF04972">
    <property type="entry name" value="BON"/>
    <property type="match status" value="2"/>
</dbReference>
<protein>
    <submittedName>
        <fullName evidence="4">BON domain-containing protein</fullName>
    </submittedName>
</protein>
<dbReference type="Proteomes" id="UP000323567">
    <property type="component" value="Unassembled WGS sequence"/>
</dbReference>
<accession>A0A5B3FQM2</accession>
<feature type="domain" description="BON" evidence="3">
    <location>
        <begin position="49"/>
        <end position="116"/>
    </location>
</feature>
<feature type="signal peptide" evidence="2">
    <location>
        <begin position="1"/>
        <end position="23"/>
    </location>
</feature>
<dbReference type="EMBL" id="VVXK01000052">
    <property type="protein sequence ID" value="KAA2363815.1"/>
    <property type="molecule type" value="Genomic_DNA"/>
</dbReference>
<evidence type="ECO:0000313" key="4">
    <source>
        <dbReference type="EMBL" id="KAA2363815.1"/>
    </source>
</evidence>
<evidence type="ECO:0000256" key="2">
    <source>
        <dbReference type="SAM" id="SignalP"/>
    </source>
</evidence>
<evidence type="ECO:0000313" key="5">
    <source>
        <dbReference type="Proteomes" id="UP000323567"/>
    </source>
</evidence>
<dbReference type="Gene3D" id="3.30.1340.30">
    <property type="match status" value="1"/>
</dbReference>